<evidence type="ECO:0000259" key="5">
    <source>
        <dbReference type="PROSITE" id="PS50931"/>
    </source>
</evidence>
<dbReference type="Pfam" id="PF03466">
    <property type="entry name" value="LysR_substrate"/>
    <property type="match status" value="1"/>
</dbReference>
<comment type="similarity">
    <text evidence="1">Belongs to the LysR transcriptional regulatory family.</text>
</comment>
<proteinExistence type="inferred from homology"/>
<evidence type="ECO:0000256" key="3">
    <source>
        <dbReference type="ARBA" id="ARBA00023125"/>
    </source>
</evidence>
<dbReference type="Gene3D" id="1.10.10.10">
    <property type="entry name" value="Winged helix-like DNA-binding domain superfamily/Winged helix DNA-binding domain"/>
    <property type="match status" value="1"/>
</dbReference>
<gene>
    <name evidence="6" type="ORF">BE21_03315</name>
</gene>
<dbReference type="InterPro" id="IPR036388">
    <property type="entry name" value="WH-like_DNA-bd_sf"/>
</dbReference>
<evidence type="ECO:0000313" key="6">
    <source>
        <dbReference type="EMBL" id="KYG06065.1"/>
    </source>
</evidence>
<dbReference type="InterPro" id="IPR036390">
    <property type="entry name" value="WH_DNA-bd_sf"/>
</dbReference>
<comment type="caution">
    <text evidence="6">The sequence shown here is derived from an EMBL/GenBank/DDBJ whole genome shotgun (WGS) entry which is preliminary data.</text>
</comment>
<keyword evidence="3" id="KW-0238">DNA-binding</keyword>
<accession>A0A150TN11</accession>
<organism evidence="6 7">
    <name type="scientific">Sorangium cellulosum</name>
    <name type="common">Polyangium cellulosum</name>
    <dbReference type="NCBI Taxonomy" id="56"/>
    <lineage>
        <taxon>Bacteria</taxon>
        <taxon>Pseudomonadati</taxon>
        <taxon>Myxococcota</taxon>
        <taxon>Polyangia</taxon>
        <taxon>Polyangiales</taxon>
        <taxon>Polyangiaceae</taxon>
        <taxon>Sorangium</taxon>
    </lineage>
</organism>
<sequence length="305" mass="33524">MIDLNEMVCFAHVVDQGSFAAAARRLRIPPSTMSRTIAALERRLGARLLERTTRKLRLTDAGAQYHERCRRIVAEAEEADRLMAARASRAQGTVRVSVPEVFVERLLAPAVTRLLATYPDVRVECLTDDRHVDLVGERIDVALRVLSPRDRSAQGARRLGETSPVLCASPAYLEARGAPRAPEGLSSHALCAFGRDRSAFSLRLVDRQGRAVRVRAVPRLLTTSDAHLRSACLGAAGIALLPPFVVDADLRAGRLVRVLPRWTGPALRLFAVTPSARAVPAHVRVFLDLLYEHVRQHPRLLDAAA</sequence>
<dbReference type="SUPFAM" id="SSF46785">
    <property type="entry name" value="Winged helix' DNA-binding domain"/>
    <property type="match status" value="1"/>
</dbReference>
<dbReference type="FunFam" id="1.10.10.10:FF:000001">
    <property type="entry name" value="LysR family transcriptional regulator"/>
    <property type="match status" value="1"/>
</dbReference>
<dbReference type="Gene3D" id="3.40.190.290">
    <property type="match status" value="1"/>
</dbReference>
<dbReference type="CDD" id="cd08422">
    <property type="entry name" value="PBP2_CrgA_like"/>
    <property type="match status" value="1"/>
</dbReference>
<feature type="domain" description="HTH lysR-type" evidence="5">
    <location>
        <begin position="2"/>
        <end position="59"/>
    </location>
</feature>
<reference evidence="6 7" key="1">
    <citation type="submission" date="2014-02" db="EMBL/GenBank/DDBJ databases">
        <title>The small core and large imbalanced accessory genome model reveals a collaborative survival strategy of Sorangium cellulosum strains in nature.</title>
        <authorList>
            <person name="Han K."/>
            <person name="Peng R."/>
            <person name="Blom J."/>
            <person name="Li Y.-Z."/>
        </authorList>
    </citation>
    <scope>NUCLEOTIDE SEQUENCE [LARGE SCALE GENOMIC DNA]</scope>
    <source>
        <strain evidence="6 7">So0007-03</strain>
    </source>
</reference>
<dbReference type="InterPro" id="IPR005119">
    <property type="entry name" value="LysR_subst-bd"/>
</dbReference>
<keyword evidence="4" id="KW-0804">Transcription</keyword>
<evidence type="ECO:0000313" key="7">
    <source>
        <dbReference type="Proteomes" id="UP000075502"/>
    </source>
</evidence>
<keyword evidence="2" id="KW-0805">Transcription regulation</keyword>
<dbReference type="Pfam" id="PF00126">
    <property type="entry name" value="HTH_1"/>
    <property type="match status" value="1"/>
</dbReference>
<dbReference type="SUPFAM" id="SSF53850">
    <property type="entry name" value="Periplasmic binding protein-like II"/>
    <property type="match status" value="1"/>
</dbReference>
<dbReference type="AlphaFoldDB" id="A0A150TN11"/>
<dbReference type="GO" id="GO:0043565">
    <property type="term" value="F:sequence-specific DNA binding"/>
    <property type="evidence" value="ECO:0007669"/>
    <property type="project" value="TreeGrafter"/>
</dbReference>
<protein>
    <recommendedName>
        <fullName evidence="5">HTH lysR-type domain-containing protein</fullName>
    </recommendedName>
</protein>
<dbReference type="GO" id="GO:0003700">
    <property type="term" value="F:DNA-binding transcription factor activity"/>
    <property type="evidence" value="ECO:0007669"/>
    <property type="project" value="InterPro"/>
</dbReference>
<evidence type="ECO:0000256" key="1">
    <source>
        <dbReference type="ARBA" id="ARBA00009437"/>
    </source>
</evidence>
<dbReference type="PANTHER" id="PTHR30537:SF5">
    <property type="entry name" value="HTH-TYPE TRANSCRIPTIONAL ACTIVATOR TTDR-RELATED"/>
    <property type="match status" value="1"/>
</dbReference>
<dbReference type="GO" id="GO:0006351">
    <property type="term" value="P:DNA-templated transcription"/>
    <property type="evidence" value="ECO:0007669"/>
    <property type="project" value="TreeGrafter"/>
</dbReference>
<dbReference type="Proteomes" id="UP000075502">
    <property type="component" value="Unassembled WGS sequence"/>
</dbReference>
<evidence type="ECO:0000256" key="2">
    <source>
        <dbReference type="ARBA" id="ARBA00023015"/>
    </source>
</evidence>
<dbReference type="InterPro" id="IPR058163">
    <property type="entry name" value="LysR-type_TF_proteobact-type"/>
</dbReference>
<dbReference type="PANTHER" id="PTHR30537">
    <property type="entry name" value="HTH-TYPE TRANSCRIPTIONAL REGULATOR"/>
    <property type="match status" value="1"/>
</dbReference>
<dbReference type="EMBL" id="JEME01001803">
    <property type="protein sequence ID" value="KYG06065.1"/>
    <property type="molecule type" value="Genomic_DNA"/>
</dbReference>
<evidence type="ECO:0000256" key="4">
    <source>
        <dbReference type="ARBA" id="ARBA00023163"/>
    </source>
</evidence>
<name>A0A150TN11_SORCE</name>
<dbReference type="InterPro" id="IPR000847">
    <property type="entry name" value="LysR_HTH_N"/>
</dbReference>
<dbReference type="PROSITE" id="PS50931">
    <property type="entry name" value="HTH_LYSR"/>
    <property type="match status" value="1"/>
</dbReference>